<keyword evidence="8" id="KW-1185">Reference proteome</keyword>
<gene>
    <name evidence="7" type="ORF">BDK51DRAFT_33519</name>
</gene>
<dbReference type="InterPro" id="IPR004841">
    <property type="entry name" value="AA-permease/SLC12A_dom"/>
</dbReference>
<dbReference type="PANTHER" id="PTHR11827:SF72">
    <property type="entry name" value="GH08340P"/>
    <property type="match status" value="1"/>
</dbReference>
<name>A0A4P9W162_9FUNG</name>
<accession>A0A4P9W162</accession>
<proteinExistence type="predicted"/>
<dbReference type="AlphaFoldDB" id="A0A4P9W162"/>
<dbReference type="GO" id="GO:0016020">
    <property type="term" value="C:membrane"/>
    <property type="evidence" value="ECO:0007669"/>
    <property type="project" value="UniProtKB-SubCell"/>
</dbReference>
<organism evidence="7 8">
    <name type="scientific">Blyttiomyces helicus</name>
    <dbReference type="NCBI Taxonomy" id="388810"/>
    <lineage>
        <taxon>Eukaryota</taxon>
        <taxon>Fungi</taxon>
        <taxon>Fungi incertae sedis</taxon>
        <taxon>Chytridiomycota</taxon>
        <taxon>Chytridiomycota incertae sedis</taxon>
        <taxon>Chytridiomycetes</taxon>
        <taxon>Chytridiomycetes incertae sedis</taxon>
        <taxon>Blyttiomyces</taxon>
    </lineage>
</organism>
<evidence type="ECO:0000256" key="1">
    <source>
        <dbReference type="ARBA" id="ARBA00004141"/>
    </source>
</evidence>
<dbReference type="Pfam" id="PF00324">
    <property type="entry name" value="AA_permease"/>
    <property type="match status" value="1"/>
</dbReference>
<evidence type="ECO:0000313" key="8">
    <source>
        <dbReference type="Proteomes" id="UP000269721"/>
    </source>
</evidence>
<feature type="transmembrane region" description="Helical" evidence="5">
    <location>
        <begin position="12"/>
        <end position="34"/>
    </location>
</feature>
<dbReference type="Gene3D" id="1.20.1740.10">
    <property type="entry name" value="Amino acid/polyamine transporter I"/>
    <property type="match status" value="1"/>
</dbReference>
<comment type="subcellular location">
    <subcellularLocation>
        <location evidence="1">Membrane</location>
        <topology evidence="1">Multi-pass membrane protein</topology>
    </subcellularLocation>
</comment>
<evidence type="ECO:0000256" key="3">
    <source>
        <dbReference type="ARBA" id="ARBA00022989"/>
    </source>
</evidence>
<dbReference type="GO" id="GO:0055075">
    <property type="term" value="P:potassium ion homeostasis"/>
    <property type="evidence" value="ECO:0007669"/>
    <property type="project" value="TreeGrafter"/>
</dbReference>
<keyword evidence="4 5" id="KW-0472">Membrane</keyword>
<evidence type="ECO:0000256" key="2">
    <source>
        <dbReference type="ARBA" id="ARBA00022692"/>
    </source>
</evidence>
<dbReference type="PANTHER" id="PTHR11827">
    <property type="entry name" value="SOLUTE CARRIER FAMILY 12, CATION COTRANSPORTERS"/>
    <property type="match status" value="1"/>
</dbReference>
<keyword evidence="3 5" id="KW-1133">Transmembrane helix</keyword>
<dbReference type="InterPro" id="IPR004842">
    <property type="entry name" value="SLC12A_fam"/>
</dbReference>
<keyword evidence="2 5" id="KW-0812">Transmembrane</keyword>
<protein>
    <recommendedName>
        <fullName evidence="6">Amino acid permease/ SLC12A domain-containing protein</fullName>
    </recommendedName>
</protein>
<feature type="transmembrane region" description="Helical" evidence="5">
    <location>
        <begin position="79"/>
        <end position="97"/>
    </location>
</feature>
<dbReference type="OrthoDB" id="2020542at2759"/>
<dbReference type="GO" id="GO:0015379">
    <property type="term" value="F:potassium:chloride symporter activity"/>
    <property type="evidence" value="ECO:0007669"/>
    <property type="project" value="TreeGrafter"/>
</dbReference>
<evidence type="ECO:0000256" key="4">
    <source>
        <dbReference type="ARBA" id="ARBA00023136"/>
    </source>
</evidence>
<feature type="domain" description="Amino acid permease/ SLC12A" evidence="6">
    <location>
        <begin position="1"/>
        <end position="174"/>
    </location>
</feature>
<evidence type="ECO:0000259" key="6">
    <source>
        <dbReference type="Pfam" id="PF00324"/>
    </source>
</evidence>
<sequence length="182" mass="19146">MISRALGKEVGGSAGMLFYLANVIGPVMYAAGMVEILTTYISPTSSFGDPQTDVRVYGSVVLVLVALVAAVGSRVVSEATIVFVVAIVVALVFRRLSYSGVTGFPGNFVANLQPGYIKPDMNGQFSDETFFGMFGVFFPSVTGVMAGASRPSNLRNAERSIPRGTIAAHLTTSFARSSKAIC</sequence>
<reference evidence="8" key="1">
    <citation type="journal article" date="2018" name="Nat. Microbiol.">
        <title>Leveraging single-cell genomics to expand the fungal tree of life.</title>
        <authorList>
            <person name="Ahrendt S.R."/>
            <person name="Quandt C.A."/>
            <person name="Ciobanu D."/>
            <person name="Clum A."/>
            <person name="Salamov A."/>
            <person name="Andreopoulos B."/>
            <person name="Cheng J.F."/>
            <person name="Woyke T."/>
            <person name="Pelin A."/>
            <person name="Henrissat B."/>
            <person name="Reynolds N.K."/>
            <person name="Benny G.L."/>
            <person name="Smith M.E."/>
            <person name="James T.Y."/>
            <person name="Grigoriev I.V."/>
        </authorList>
    </citation>
    <scope>NUCLEOTIDE SEQUENCE [LARGE SCALE GENOMIC DNA]</scope>
</reference>
<evidence type="ECO:0000256" key="5">
    <source>
        <dbReference type="SAM" id="Phobius"/>
    </source>
</evidence>
<dbReference type="GO" id="GO:0055064">
    <property type="term" value="P:chloride ion homeostasis"/>
    <property type="evidence" value="ECO:0007669"/>
    <property type="project" value="TreeGrafter"/>
</dbReference>
<dbReference type="Proteomes" id="UP000269721">
    <property type="component" value="Unassembled WGS sequence"/>
</dbReference>
<dbReference type="GO" id="GO:0006884">
    <property type="term" value="P:cell volume homeostasis"/>
    <property type="evidence" value="ECO:0007669"/>
    <property type="project" value="TreeGrafter"/>
</dbReference>
<feature type="transmembrane region" description="Helical" evidence="5">
    <location>
        <begin position="54"/>
        <end position="72"/>
    </location>
</feature>
<feature type="transmembrane region" description="Helical" evidence="5">
    <location>
        <begin position="130"/>
        <end position="149"/>
    </location>
</feature>
<dbReference type="EMBL" id="ML000100">
    <property type="protein sequence ID" value="RKO84438.1"/>
    <property type="molecule type" value="Genomic_DNA"/>
</dbReference>
<evidence type="ECO:0000313" key="7">
    <source>
        <dbReference type="EMBL" id="RKO84438.1"/>
    </source>
</evidence>
<dbReference type="GO" id="GO:1990573">
    <property type="term" value="P:potassium ion import across plasma membrane"/>
    <property type="evidence" value="ECO:0007669"/>
    <property type="project" value="TreeGrafter"/>
</dbReference>